<dbReference type="GO" id="GO:0046872">
    <property type="term" value="F:metal ion binding"/>
    <property type="evidence" value="ECO:0007669"/>
    <property type="project" value="UniProtKB-KW"/>
</dbReference>
<dbReference type="InterPro" id="IPR009056">
    <property type="entry name" value="Cyt_c-like_dom"/>
</dbReference>
<dbReference type="Pfam" id="PF00034">
    <property type="entry name" value="Cytochrom_C"/>
    <property type="match status" value="1"/>
</dbReference>
<dbReference type="FunFam" id="1.10.760.10:FF:000026">
    <property type="entry name" value="Cytochrome C, membrane-bound"/>
    <property type="match status" value="1"/>
</dbReference>
<keyword evidence="5" id="KW-0812">Transmembrane</keyword>
<evidence type="ECO:0000256" key="11">
    <source>
        <dbReference type="PROSITE-ProRule" id="PRU00433"/>
    </source>
</evidence>
<evidence type="ECO:0000256" key="4">
    <source>
        <dbReference type="ARBA" id="ARBA00022617"/>
    </source>
</evidence>
<evidence type="ECO:0000256" key="7">
    <source>
        <dbReference type="ARBA" id="ARBA00022982"/>
    </source>
</evidence>
<comment type="subcellular location">
    <subcellularLocation>
        <location evidence="1">Cell membrane</location>
        <topology evidence="1">Single-pass membrane protein</topology>
    </subcellularLocation>
</comment>
<evidence type="ECO:0000256" key="8">
    <source>
        <dbReference type="ARBA" id="ARBA00022989"/>
    </source>
</evidence>
<dbReference type="Proteomes" id="UP000219467">
    <property type="component" value="Unassembled WGS sequence"/>
</dbReference>
<keyword evidence="8" id="KW-1133">Transmembrane helix</keyword>
<evidence type="ECO:0000256" key="3">
    <source>
        <dbReference type="ARBA" id="ARBA00022475"/>
    </source>
</evidence>
<dbReference type="GO" id="GO:0005886">
    <property type="term" value="C:plasma membrane"/>
    <property type="evidence" value="ECO:0007669"/>
    <property type="project" value="UniProtKB-SubCell"/>
</dbReference>
<accession>A0A285CM98</accession>
<keyword evidence="7" id="KW-0249">Electron transport</keyword>
<name>A0A285CM98_9RHOB</name>
<dbReference type="Gene3D" id="1.10.760.10">
    <property type="entry name" value="Cytochrome c-like domain"/>
    <property type="match status" value="1"/>
</dbReference>
<dbReference type="AlphaFoldDB" id="A0A285CM98"/>
<feature type="domain" description="Cytochrome c" evidence="12">
    <location>
        <begin position="74"/>
        <end position="175"/>
    </location>
</feature>
<dbReference type="OrthoDB" id="9805828at2"/>
<proteinExistence type="predicted"/>
<evidence type="ECO:0000256" key="5">
    <source>
        <dbReference type="ARBA" id="ARBA00022692"/>
    </source>
</evidence>
<dbReference type="InterPro" id="IPR002327">
    <property type="entry name" value="Cyt_c_1A/1B"/>
</dbReference>
<evidence type="ECO:0000313" key="13">
    <source>
        <dbReference type="EMBL" id="SNX68674.1"/>
    </source>
</evidence>
<reference evidence="14" key="1">
    <citation type="submission" date="2017-08" db="EMBL/GenBank/DDBJ databases">
        <authorList>
            <person name="Varghese N."/>
            <person name="Submissions S."/>
        </authorList>
    </citation>
    <scope>NUCLEOTIDE SEQUENCE [LARGE SCALE GENOMIC DNA]</scope>
    <source>
        <strain evidence="14">JA234</strain>
    </source>
</reference>
<evidence type="ECO:0000256" key="10">
    <source>
        <dbReference type="ARBA" id="ARBA00023136"/>
    </source>
</evidence>
<dbReference type="RefSeq" id="WP_097029270.1">
    <property type="nucleotide sequence ID" value="NZ_OAOQ01000002.1"/>
</dbReference>
<evidence type="ECO:0000259" key="12">
    <source>
        <dbReference type="PROSITE" id="PS51007"/>
    </source>
</evidence>
<dbReference type="PROSITE" id="PS51007">
    <property type="entry name" value="CYTC"/>
    <property type="match status" value="1"/>
</dbReference>
<organism evidence="13 14">
    <name type="scientific">Cereibacter ovatus</name>
    <dbReference type="NCBI Taxonomy" id="439529"/>
    <lineage>
        <taxon>Bacteria</taxon>
        <taxon>Pseudomonadati</taxon>
        <taxon>Pseudomonadota</taxon>
        <taxon>Alphaproteobacteria</taxon>
        <taxon>Rhodobacterales</taxon>
        <taxon>Paracoccaceae</taxon>
        <taxon>Cereibacter</taxon>
    </lineage>
</organism>
<dbReference type="GO" id="GO:0009055">
    <property type="term" value="F:electron transfer activity"/>
    <property type="evidence" value="ECO:0007669"/>
    <property type="project" value="InterPro"/>
</dbReference>
<keyword evidence="10" id="KW-0472">Membrane</keyword>
<keyword evidence="3" id="KW-1003">Cell membrane</keyword>
<keyword evidence="9 11" id="KW-0408">Iron</keyword>
<sequence length="175" mass="17897">MFDTMTLTKAVGAGCGALLAFLLVGWAGQGLYGTSVGGHGDDVAQAYVIETASSAPADEEPAEVVPFVDLVAAADAAAGQKVFGKCAACHKVDGTNATGPHLDGVVERAVASVEGFTYSEPMLAHAAAAPTWTLDELNSFITNPKGHVPGTKMTFAGLAKEQDRANLVAYLSSLQ</sequence>
<dbReference type="EMBL" id="OAOQ01000002">
    <property type="protein sequence ID" value="SNX68674.1"/>
    <property type="molecule type" value="Genomic_DNA"/>
</dbReference>
<gene>
    <name evidence="13" type="ORF">SAMN05878503_102243</name>
</gene>
<dbReference type="PRINTS" id="PR00604">
    <property type="entry name" value="CYTCHRMECIAB"/>
</dbReference>
<dbReference type="InterPro" id="IPR036909">
    <property type="entry name" value="Cyt_c-like_dom_sf"/>
</dbReference>
<dbReference type="SUPFAM" id="SSF46626">
    <property type="entry name" value="Cytochrome c"/>
    <property type="match status" value="1"/>
</dbReference>
<keyword evidence="14" id="KW-1185">Reference proteome</keyword>
<evidence type="ECO:0000256" key="2">
    <source>
        <dbReference type="ARBA" id="ARBA00022448"/>
    </source>
</evidence>
<evidence type="ECO:0000256" key="9">
    <source>
        <dbReference type="ARBA" id="ARBA00023004"/>
    </source>
</evidence>
<keyword evidence="4 11" id="KW-0349">Heme</keyword>
<evidence type="ECO:0000313" key="14">
    <source>
        <dbReference type="Proteomes" id="UP000219467"/>
    </source>
</evidence>
<protein>
    <submittedName>
        <fullName evidence="13">Cytochrome c</fullName>
    </submittedName>
</protein>
<dbReference type="PANTHER" id="PTHR11961">
    <property type="entry name" value="CYTOCHROME C"/>
    <property type="match status" value="1"/>
</dbReference>
<evidence type="ECO:0000256" key="1">
    <source>
        <dbReference type="ARBA" id="ARBA00004162"/>
    </source>
</evidence>
<keyword evidence="6 11" id="KW-0479">Metal-binding</keyword>
<dbReference type="GO" id="GO:0020037">
    <property type="term" value="F:heme binding"/>
    <property type="evidence" value="ECO:0007669"/>
    <property type="project" value="InterPro"/>
</dbReference>
<evidence type="ECO:0000256" key="6">
    <source>
        <dbReference type="ARBA" id="ARBA00022723"/>
    </source>
</evidence>
<keyword evidence="2" id="KW-0813">Transport</keyword>